<sequence length="542" mass="60630">MASALNATELTSCRLRCLELLDNLNSAAPLPSDLQPNVWNILCAFNYIKKKLHYRPAVIENFSGEQRESLLSIFKTCSTGLDELQNLCNLYRECTPAGWKLNNKEAEQALHLDVATNPFRGIGEIISCIAYIIPRLLDNKNTDEEHPQAWDDLTKSISDNINELRRIIDIVGELARVNLFATQIYQQSHALKTAPATDKADCHCNGRIKSVRHGDDEAWTRLREDLAAEGIFNGAIEGIEDHLKDCVRNLVQGKTPYWEPLGHSTTSKSISGDNPASSTATISEVDSSPNAMGGSLNAEVVIQHVEAEFAKMLPGNYDEVAPEIIETALHSEKAFRQVLRIMVDSACGDPSRAAIYARFAKNLQKSMPSNTKYWGGQVQNGQGPVTEYLWNICCVQWNNGKHNRPQINAEHFALGLSCFMGELFKHKVIKTHYVHSLLRKLLKSDPPVGMTQFVALYQFLRIVGCQIEGGSRISEDMTAHFERIDAIINSVGTSKQLRTLGLEMKDMRKHGWKAEKRRVVSKALRQAMDEIKQLSRMTSSPV</sequence>
<dbReference type="InterPro" id="IPR016024">
    <property type="entry name" value="ARM-type_fold"/>
</dbReference>
<dbReference type="InterPro" id="IPR003890">
    <property type="entry name" value="MIF4G-like_typ-3"/>
</dbReference>
<feature type="compositionally biased region" description="Polar residues" evidence="4">
    <location>
        <begin position="263"/>
        <end position="289"/>
    </location>
</feature>
<dbReference type="GO" id="GO:0003729">
    <property type="term" value="F:mRNA binding"/>
    <property type="evidence" value="ECO:0007669"/>
    <property type="project" value="TreeGrafter"/>
</dbReference>
<feature type="domain" description="MIF4G" evidence="5">
    <location>
        <begin position="302"/>
        <end position="511"/>
    </location>
</feature>
<dbReference type="OrthoDB" id="5205550at2759"/>
<dbReference type="SMART" id="SM00543">
    <property type="entry name" value="MIF4G"/>
    <property type="match status" value="1"/>
</dbReference>
<dbReference type="EMBL" id="CM003107">
    <property type="protein sequence ID" value="KUI73126.1"/>
    <property type="molecule type" value="Genomic_DNA"/>
</dbReference>
<accession>A0A194W9H5</accession>
<dbReference type="SUPFAM" id="SSF48371">
    <property type="entry name" value="ARM repeat"/>
    <property type="match status" value="1"/>
</dbReference>
<dbReference type="SMR" id="A0A194W9H5"/>
<evidence type="ECO:0000256" key="3">
    <source>
        <dbReference type="ARBA" id="ARBA00022917"/>
    </source>
</evidence>
<name>A0A194W9H5_CYTMA</name>
<dbReference type="AlphaFoldDB" id="A0A194W9H5"/>
<evidence type="ECO:0000256" key="1">
    <source>
        <dbReference type="ARBA" id="ARBA00005775"/>
    </source>
</evidence>
<evidence type="ECO:0000259" key="5">
    <source>
        <dbReference type="SMART" id="SM00543"/>
    </source>
</evidence>
<protein>
    <submittedName>
        <fullName evidence="6">Eukaryotic translation initiation factor 4 gamma</fullName>
    </submittedName>
</protein>
<reference evidence="6" key="1">
    <citation type="submission" date="2014-12" db="EMBL/GenBank/DDBJ databases">
        <title>Genome Sequence of Valsa Canker Pathogens Uncovers a Specific Adaption of Colonization on Woody Bark.</title>
        <authorList>
            <person name="Yin Z."/>
            <person name="Liu H."/>
            <person name="Gao X."/>
            <person name="Li Z."/>
            <person name="Song N."/>
            <person name="Ke X."/>
            <person name="Dai Q."/>
            <person name="Wu Y."/>
            <person name="Sun Y."/>
            <person name="Xu J.-R."/>
            <person name="Kang Z.K."/>
            <person name="Wang L."/>
            <person name="Huang L."/>
        </authorList>
    </citation>
    <scope>NUCLEOTIDE SEQUENCE [LARGE SCALE GENOMIC DNA]</scope>
    <source>
        <strain evidence="6">03-8</strain>
    </source>
</reference>
<keyword evidence="3" id="KW-0648">Protein biosynthesis</keyword>
<evidence type="ECO:0000256" key="2">
    <source>
        <dbReference type="ARBA" id="ARBA00022540"/>
    </source>
</evidence>
<dbReference type="Gene3D" id="1.25.40.180">
    <property type="match status" value="1"/>
</dbReference>
<evidence type="ECO:0000313" key="6">
    <source>
        <dbReference type="EMBL" id="KUI73126.1"/>
    </source>
</evidence>
<gene>
    <name evidence="6" type="ORF">VM1G_09048</name>
</gene>
<feature type="region of interest" description="Disordered" evidence="4">
    <location>
        <begin position="262"/>
        <end position="289"/>
    </location>
</feature>
<dbReference type="GO" id="GO:0016281">
    <property type="term" value="C:eukaryotic translation initiation factor 4F complex"/>
    <property type="evidence" value="ECO:0007669"/>
    <property type="project" value="TreeGrafter"/>
</dbReference>
<dbReference type="Pfam" id="PF02854">
    <property type="entry name" value="MIF4G"/>
    <property type="match status" value="1"/>
</dbReference>
<keyword evidence="7" id="KW-1185">Reference proteome</keyword>
<evidence type="ECO:0000313" key="7">
    <source>
        <dbReference type="Proteomes" id="UP000078559"/>
    </source>
</evidence>
<keyword evidence="2 6" id="KW-0396">Initiation factor</keyword>
<dbReference type="PANTHER" id="PTHR23253">
    <property type="entry name" value="EUKARYOTIC TRANSLATION INITIATION FACTOR 4 GAMMA"/>
    <property type="match status" value="1"/>
</dbReference>
<dbReference type="GO" id="GO:0003743">
    <property type="term" value="F:translation initiation factor activity"/>
    <property type="evidence" value="ECO:0007669"/>
    <property type="project" value="UniProtKB-KW"/>
</dbReference>
<comment type="similarity">
    <text evidence="1">Belongs to the eukaryotic initiation factor 4G family.</text>
</comment>
<dbReference type="PANTHER" id="PTHR23253:SF9">
    <property type="entry name" value="EUKARYOTIC TRANSLATION INITIATION FACTOR 4 GAMMA 2"/>
    <property type="match status" value="1"/>
</dbReference>
<evidence type="ECO:0000256" key="4">
    <source>
        <dbReference type="SAM" id="MobiDB-lite"/>
    </source>
</evidence>
<proteinExistence type="inferred from homology"/>
<dbReference type="Proteomes" id="UP000078559">
    <property type="component" value="Chromosome 10"/>
</dbReference>
<organism evidence="6 7">
    <name type="scientific">Cytospora mali</name>
    <name type="common">Apple Valsa canker fungus</name>
    <name type="synonym">Valsa mali</name>
    <dbReference type="NCBI Taxonomy" id="578113"/>
    <lineage>
        <taxon>Eukaryota</taxon>
        <taxon>Fungi</taxon>
        <taxon>Dikarya</taxon>
        <taxon>Ascomycota</taxon>
        <taxon>Pezizomycotina</taxon>
        <taxon>Sordariomycetes</taxon>
        <taxon>Sordariomycetidae</taxon>
        <taxon>Diaporthales</taxon>
        <taxon>Cytosporaceae</taxon>
        <taxon>Cytospora</taxon>
    </lineage>
</organism>